<protein>
    <submittedName>
        <fullName evidence="1">Uncharacterized protein</fullName>
    </submittedName>
</protein>
<name>A0A3P6DG98_BRAOL</name>
<reference evidence="1" key="1">
    <citation type="submission" date="2018-11" db="EMBL/GenBank/DDBJ databases">
        <authorList>
            <consortium name="Genoscope - CEA"/>
            <person name="William W."/>
        </authorList>
    </citation>
    <scope>NUCLEOTIDE SEQUENCE</scope>
</reference>
<sequence>MKPEPLDLSLSVQPPVRRRRSARCEEAKLLASMPSTLASIREHQSTASCLSDGSMWFAQSNDEVPRSMATRNERRRRVTATLVQ</sequence>
<evidence type="ECO:0000313" key="1">
    <source>
        <dbReference type="EMBL" id="VDD25368.1"/>
    </source>
</evidence>
<organism evidence="1">
    <name type="scientific">Brassica oleracea</name>
    <name type="common">Wild cabbage</name>
    <dbReference type="NCBI Taxonomy" id="3712"/>
    <lineage>
        <taxon>Eukaryota</taxon>
        <taxon>Viridiplantae</taxon>
        <taxon>Streptophyta</taxon>
        <taxon>Embryophyta</taxon>
        <taxon>Tracheophyta</taxon>
        <taxon>Spermatophyta</taxon>
        <taxon>Magnoliopsida</taxon>
        <taxon>eudicotyledons</taxon>
        <taxon>Gunneridae</taxon>
        <taxon>Pentapetalae</taxon>
        <taxon>rosids</taxon>
        <taxon>malvids</taxon>
        <taxon>Brassicales</taxon>
        <taxon>Brassicaceae</taxon>
        <taxon>Brassiceae</taxon>
        <taxon>Brassica</taxon>
    </lineage>
</organism>
<dbReference type="EMBL" id="LR031874">
    <property type="protein sequence ID" value="VDD25368.1"/>
    <property type="molecule type" value="Genomic_DNA"/>
</dbReference>
<dbReference type="AlphaFoldDB" id="A0A3P6DG98"/>
<gene>
    <name evidence="1" type="ORF">BOLC2T10787H</name>
</gene>
<proteinExistence type="predicted"/>
<accession>A0A3P6DG98</accession>